<feature type="transmembrane region" description="Helical" evidence="5">
    <location>
        <begin position="109"/>
        <end position="137"/>
    </location>
</feature>
<gene>
    <name evidence="7" type="ORF">F6B42_05340</name>
</gene>
<feature type="transmembrane region" description="Helical" evidence="5">
    <location>
        <begin position="149"/>
        <end position="171"/>
    </location>
</feature>
<keyword evidence="8" id="KW-1185">Reference proteome</keyword>
<sequence>MRTVGAHIGRNLRLFYRDPLGVFFSLTGALVVFLLYALFLGQMQIDSLSNSPGLNADAAGDFVDSWMFAGVVAVAAVTTPLGALATFVEDAGSGRFRDFLVSPVRRPQLVLGYLGSAFVIGLMTTLVVLGVALGYLALTGRGLPDAGQLARIVGWTVVSVAAYTALWAFVVSFLKTSGAFSGLSTLVGTLTGFVAGAYIPVGAFPDAVRDAVAVLPFAQSAMLVRREFAAEPLDRLAAGSAEATEQLSRTYGMELQVADGVVPVWVAAVVLVVVTVAFTALAAARIRSRIR</sequence>
<dbReference type="InterPro" id="IPR051784">
    <property type="entry name" value="Nod_factor_ABC_transporter"/>
</dbReference>
<reference evidence="8" key="1">
    <citation type="submission" date="2019-09" db="EMBL/GenBank/DDBJ databases">
        <title>Mumia zhuanghuii sp. nov. isolated from the intestinal contents of plateau pika (Ochotona curzoniae) in the Qinghai-Tibet plateau of China.</title>
        <authorList>
            <person name="Tian Z."/>
        </authorList>
    </citation>
    <scope>NUCLEOTIDE SEQUENCE [LARGE SCALE GENOMIC DNA]</scope>
    <source>
        <strain evidence="8">DSM 25564</strain>
    </source>
</reference>
<feature type="domain" description="ABC-2 type transporter transmembrane" evidence="6">
    <location>
        <begin position="60"/>
        <end position="283"/>
    </location>
</feature>
<dbReference type="PANTHER" id="PTHR43229">
    <property type="entry name" value="NODULATION PROTEIN J"/>
    <property type="match status" value="1"/>
</dbReference>
<dbReference type="Pfam" id="PF12698">
    <property type="entry name" value="ABC2_membrane_3"/>
    <property type="match status" value="1"/>
</dbReference>
<dbReference type="Proteomes" id="UP000327039">
    <property type="component" value="Unassembled WGS sequence"/>
</dbReference>
<evidence type="ECO:0000256" key="5">
    <source>
        <dbReference type="SAM" id="Phobius"/>
    </source>
</evidence>
<evidence type="ECO:0000313" key="7">
    <source>
        <dbReference type="EMBL" id="KAA9089868.1"/>
    </source>
</evidence>
<feature type="transmembrane region" description="Helical" evidence="5">
    <location>
        <begin position="178"/>
        <end position="199"/>
    </location>
</feature>
<dbReference type="GO" id="GO:0016020">
    <property type="term" value="C:membrane"/>
    <property type="evidence" value="ECO:0007669"/>
    <property type="project" value="UniProtKB-SubCell"/>
</dbReference>
<feature type="transmembrane region" description="Helical" evidence="5">
    <location>
        <begin position="262"/>
        <end position="284"/>
    </location>
</feature>
<feature type="transmembrane region" description="Helical" evidence="5">
    <location>
        <begin position="65"/>
        <end position="88"/>
    </location>
</feature>
<dbReference type="GO" id="GO:0140359">
    <property type="term" value="F:ABC-type transporter activity"/>
    <property type="evidence" value="ECO:0007669"/>
    <property type="project" value="InterPro"/>
</dbReference>
<feature type="transmembrane region" description="Helical" evidence="5">
    <location>
        <begin position="20"/>
        <end position="45"/>
    </location>
</feature>
<keyword evidence="2 5" id="KW-0812">Transmembrane</keyword>
<dbReference type="PANTHER" id="PTHR43229:SF2">
    <property type="entry name" value="NODULATION PROTEIN J"/>
    <property type="match status" value="1"/>
</dbReference>
<keyword evidence="3 5" id="KW-1133">Transmembrane helix</keyword>
<accession>A0A5J5IVA6</accession>
<name>A0A5J5IVA6_9MICO</name>
<comment type="subcellular location">
    <subcellularLocation>
        <location evidence="1">Membrane</location>
        <topology evidence="1">Multi-pass membrane protein</topology>
    </subcellularLocation>
</comment>
<evidence type="ECO:0000256" key="2">
    <source>
        <dbReference type="ARBA" id="ARBA00022692"/>
    </source>
</evidence>
<dbReference type="InterPro" id="IPR013525">
    <property type="entry name" value="ABC2_TM"/>
</dbReference>
<evidence type="ECO:0000256" key="3">
    <source>
        <dbReference type="ARBA" id="ARBA00022989"/>
    </source>
</evidence>
<evidence type="ECO:0000256" key="4">
    <source>
        <dbReference type="ARBA" id="ARBA00023136"/>
    </source>
</evidence>
<organism evidence="7 8">
    <name type="scientific">Microbacterium radiodurans</name>
    <dbReference type="NCBI Taxonomy" id="661398"/>
    <lineage>
        <taxon>Bacteria</taxon>
        <taxon>Bacillati</taxon>
        <taxon>Actinomycetota</taxon>
        <taxon>Actinomycetes</taxon>
        <taxon>Micrococcales</taxon>
        <taxon>Microbacteriaceae</taxon>
        <taxon>Microbacterium</taxon>
    </lineage>
</organism>
<evidence type="ECO:0000256" key="1">
    <source>
        <dbReference type="ARBA" id="ARBA00004141"/>
    </source>
</evidence>
<evidence type="ECO:0000313" key="8">
    <source>
        <dbReference type="Proteomes" id="UP000327039"/>
    </source>
</evidence>
<proteinExistence type="predicted"/>
<dbReference type="AlphaFoldDB" id="A0A5J5IVA6"/>
<keyword evidence="4 5" id="KW-0472">Membrane</keyword>
<comment type="caution">
    <text evidence="7">The sequence shown here is derived from an EMBL/GenBank/DDBJ whole genome shotgun (WGS) entry which is preliminary data.</text>
</comment>
<dbReference type="EMBL" id="VYRZ01000001">
    <property type="protein sequence ID" value="KAA9089868.1"/>
    <property type="molecule type" value="Genomic_DNA"/>
</dbReference>
<evidence type="ECO:0000259" key="6">
    <source>
        <dbReference type="Pfam" id="PF12698"/>
    </source>
</evidence>
<dbReference type="RefSeq" id="WP_150418498.1">
    <property type="nucleotide sequence ID" value="NZ_VYRZ01000001.1"/>
</dbReference>
<dbReference type="OrthoDB" id="162334at2"/>
<protein>
    <submittedName>
        <fullName evidence="7">ABC transporter permease</fullName>
    </submittedName>
</protein>